<reference evidence="3 4" key="1">
    <citation type="submission" date="2015-12" db="EMBL/GenBank/DDBJ databases">
        <title>The genome of Folsomia candida.</title>
        <authorList>
            <person name="Faddeeva A."/>
            <person name="Derks M.F."/>
            <person name="Anvar Y."/>
            <person name="Smit S."/>
            <person name="Van Straalen N."/>
            <person name="Roelofs D."/>
        </authorList>
    </citation>
    <scope>NUCLEOTIDE SEQUENCE [LARGE SCALE GENOMIC DNA]</scope>
    <source>
        <strain evidence="3 4">VU population</strain>
        <tissue evidence="3">Whole body</tissue>
    </source>
</reference>
<keyword evidence="4" id="KW-1185">Reference proteome</keyword>
<dbReference type="PANTHER" id="PTHR16151">
    <property type="entry name" value="HAUS AUGMIN-LIKE COMPLEX SUBUNIT 6"/>
    <property type="match status" value="1"/>
</dbReference>
<dbReference type="InterPro" id="IPR028163">
    <property type="entry name" value="HAUS_6_N"/>
</dbReference>
<feature type="domain" description="HAUS augmin-like complex subunit 6 N-terminal" evidence="2">
    <location>
        <begin position="69"/>
        <end position="261"/>
    </location>
</feature>
<accession>A0A226EXK4</accession>
<evidence type="ECO:0000313" key="4">
    <source>
        <dbReference type="Proteomes" id="UP000198287"/>
    </source>
</evidence>
<dbReference type="GO" id="GO:0070652">
    <property type="term" value="C:HAUS complex"/>
    <property type="evidence" value="ECO:0007669"/>
    <property type="project" value="InterPro"/>
</dbReference>
<name>A0A226EXK4_FOLCA</name>
<dbReference type="GO" id="GO:0008017">
    <property type="term" value="F:microtubule binding"/>
    <property type="evidence" value="ECO:0007669"/>
    <property type="project" value="TreeGrafter"/>
</dbReference>
<dbReference type="Pfam" id="PF14661">
    <property type="entry name" value="HAUS6_N"/>
    <property type="match status" value="1"/>
</dbReference>
<organism evidence="3 4">
    <name type="scientific">Folsomia candida</name>
    <name type="common">Springtail</name>
    <dbReference type="NCBI Taxonomy" id="158441"/>
    <lineage>
        <taxon>Eukaryota</taxon>
        <taxon>Metazoa</taxon>
        <taxon>Ecdysozoa</taxon>
        <taxon>Arthropoda</taxon>
        <taxon>Hexapoda</taxon>
        <taxon>Collembola</taxon>
        <taxon>Entomobryomorpha</taxon>
        <taxon>Isotomoidea</taxon>
        <taxon>Isotomidae</taxon>
        <taxon>Proisotominae</taxon>
        <taxon>Folsomia</taxon>
    </lineage>
</organism>
<protein>
    <submittedName>
        <fullName evidence="3">HAUS augmin-like complex subunit 6</fullName>
    </submittedName>
</protein>
<feature type="region of interest" description="Disordered" evidence="1">
    <location>
        <begin position="564"/>
        <end position="621"/>
    </location>
</feature>
<comment type="caution">
    <text evidence="3">The sequence shown here is derived from an EMBL/GenBank/DDBJ whole genome shotgun (WGS) entry which is preliminary data.</text>
</comment>
<gene>
    <name evidence="3" type="ORF">Fcan01_01826</name>
</gene>
<dbReference type="Proteomes" id="UP000198287">
    <property type="component" value="Unassembled WGS sequence"/>
</dbReference>
<dbReference type="OrthoDB" id="5575722at2759"/>
<dbReference type="GO" id="GO:1990498">
    <property type="term" value="C:mitotic spindle microtubule"/>
    <property type="evidence" value="ECO:0007669"/>
    <property type="project" value="TreeGrafter"/>
</dbReference>
<evidence type="ECO:0000313" key="3">
    <source>
        <dbReference type="EMBL" id="OXA62385.1"/>
    </source>
</evidence>
<evidence type="ECO:0000256" key="1">
    <source>
        <dbReference type="SAM" id="MobiDB-lite"/>
    </source>
</evidence>
<dbReference type="PANTHER" id="PTHR16151:SF2">
    <property type="entry name" value="HAUS AUGMIN-LIKE COMPLEX SUBUNIT 6"/>
    <property type="match status" value="1"/>
</dbReference>
<dbReference type="STRING" id="158441.A0A226EXK4"/>
<dbReference type="EMBL" id="LNIX01000001">
    <property type="protein sequence ID" value="OXA62385.1"/>
    <property type="molecule type" value="Genomic_DNA"/>
</dbReference>
<dbReference type="GO" id="GO:0051225">
    <property type="term" value="P:spindle assembly"/>
    <property type="evidence" value="ECO:0007669"/>
    <property type="project" value="InterPro"/>
</dbReference>
<evidence type="ECO:0000259" key="2">
    <source>
        <dbReference type="Pfam" id="PF14661"/>
    </source>
</evidence>
<dbReference type="AlphaFoldDB" id="A0A226EXK4"/>
<feature type="compositionally biased region" description="Low complexity" evidence="1">
    <location>
        <begin position="591"/>
        <end position="602"/>
    </location>
</feature>
<dbReference type="InterPro" id="IPR026797">
    <property type="entry name" value="HAUS_6"/>
</dbReference>
<proteinExistence type="predicted"/>
<sequence length="741" mass="84204">MFVAEEAFQSYNEPCSSDVRLDTTSRVNNCRPCLTPNCTLQGGLTGHLNYGDDDVDKLRLDSCDLLNQNLRLLQICLLSQVKELADDNKSSLQFQFTPDCFSVQNPEATGHVFHLLCQCYDYKEAEVRFRDVWPIYDKKTDSLFRRVISNWLKEIIPRHSQFFVEVKLEALGSLLVNPIRDRFTQLIECFVDLVLSRTMSGGMTLSPECSPVYNRPKYFSNSFVTSRQILFLRHQTSILVKNTTIIRNQMLKASINAQKRQVKLLERKRSFELEVEKKSRQIEYCKQKFPELNSTNDFQYSPSSCIETLGRLLSRQSDTFSQAMKGIDSLFSTQLDSVAHLREDVKKQFDRYKSFWYIIGRPTQELNVLDVDQLYISTSLPKPWSIQDYVDTIVTVTKKFLDDDRLREPVPPDLLLKFKKSNLKFNSLKLCWKPIEAQRLAIKTQFSECDLNRLLNDAKSNFVDVDWSILSKVNIPTLNKSMLITPTKETKLVGISGYTPRILNFLQPTISKGHTSTPVKILSPNPISQRMYTSSPFNDITNQTNNPHNDVNLSVVGEIVANSVPTPRETQPPISPVPSVDLNPKKPPLPNLRLSRPPSRSNQKSSTEVILSPPKHDTSINNTVVMNEDPVVDHDDNDSELCTPETEARLAKLLNSLCMTPTASANSSVTELQFTCNTSFGGNPNSRRSSLALQVRTSLSSSNLTQPEVNKSSLIQNWSDDKGIMEMSFNSSWAKDMSDDE</sequence>